<feature type="domain" description="Carbohydrate kinase PfkB" evidence="8">
    <location>
        <begin position="20"/>
        <end position="299"/>
    </location>
</feature>
<dbReference type="eggNOG" id="COG1105">
    <property type="taxonomic scope" value="Bacteria"/>
</dbReference>
<dbReference type="UniPathway" id="UPA00704">
    <property type="reaction ID" value="UER00715"/>
</dbReference>
<dbReference type="InterPro" id="IPR017583">
    <property type="entry name" value="Tagatose/fructose_Pkinase"/>
</dbReference>
<dbReference type="GO" id="GO:0016052">
    <property type="term" value="P:carbohydrate catabolic process"/>
    <property type="evidence" value="ECO:0007669"/>
    <property type="project" value="UniProtKB-ARBA"/>
</dbReference>
<dbReference type="InterPro" id="IPR029056">
    <property type="entry name" value="Ribokinase-like"/>
</dbReference>
<dbReference type="PATRIC" id="fig|1423816.3.peg.2878"/>
<gene>
    <name evidence="9" type="ORF">FD51_GL002766</name>
</gene>
<dbReference type="FunFam" id="3.40.1190.20:FF:000001">
    <property type="entry name" value="Phosphofructokinase"/>
    <property type="match status" value="1"/>
</dbReference>
<dbReference type="PROSITE" id="PS00584">
    <property type="entry name" value="PFKB_KINASES_2"/>
    <property type="match status" value="1"/>
</dbReference>
<dbReference type="InterPro" id="IPR011611">
    <property type="entry name" value="PfkB_dom"/>
</dbReference>
<evidence type="ECO:0000256" key="5">
    <source>
        <dbReference type="ARBA" id="ARBA00022777"/>
    </source>
</evidence>
<dbReference type="GO" id="GO:2001059">
    <property type="term" value="P:D-tagatose 6-phosphate catabolic process"/>
    <property type="evidence" value="ECO:0007669"/>
    <property type="project" value="UniProtKB-UniPathway"/>
</dbReference>
<comment type="catalytic activity">
    <reaction evidence="7">
        <text>D-tagatofuranose 6-phosphate + ATP = D-tagatofuranose 1,6-bisphosphate + ADP + H(+)</text>
        <dbReference type="Rhea" id="RHEA:12420"/>
        <dbReference type="ChEBI" id="CHEBI:15378"/>
        <dbReference type="ChEBI" id="CHEBI:30616"/>
        <dbReference type="ChEBI" id="CHEBI:58694"/>
        <dbReference type="ChEBI" id="CHEBI:58695"/>
        <dbReference type="ChEBI" id="CHEBI:456216"/>
        <dbReference type="EC" id="2.7.1.144"/>
    </reaction>
</comment>
<dbReference type="PANTHER" id="PTHR46566:SF5">
    <property type="entry name" value="1-PHOSPHOFRUCTOKINASE"/>
    <property type="match status" value="1"/>
</dbReference>
<dbReference type="SUPFAM" id="SSF53613">
    <property type="entry name" value="Ribokinase-like"/>
    <property type="match status" value="1"/>
</dbReference>
<evidence type="ECO:0000259" key="8">
    <source>
        <dbReference type="Pfam" id="PF00294"/>
    </source>
</evidence>
<evidence type="ECO:0000256" key="6">
    <source>
        <dbReference type="ARBA" id="ARBA00022840"/>
    </source>
</evidence>
<accession>A0A0R1EWU8</accession>
<dbReference type="GO" id="GO:0005988">
    <property type="term" value="P:lactose metabolic process"/>
    <property type="evidence" value="ECO:0007669"/>
    <property type="project" value="UniProtKB-KW"/>
</dbReference>
<keyword evidence="4 7" id="KW-0547">Nucleotide-binding</keyword>
<evidence type="ECO:0000256" key="7">
    <source>
        <dbReference type="PIRNR" id="PIRNR000535"/>
    </source>
</evidence>
<evidence type="ECO:0000256" key="2">
    <source>
        <dbReference type="ARBA" id="ARBA00022679"/>
    </source>
</evidence>
<evidence type="ECO:0000313" key="9">
    <source>
        <dbReference type="EMBL" id="KRK12419.1"/>
    </source>
</evidence>
<dbReference type="GO" id="GO:0008443">
    <property type="term" value="F:phosphofructokinase activity"/>
    <property type="evidence" value="ECO:0007669"/>
    <property type="project" value="TreeGrafter"/>
</dbReference>
<dbReference type="GO" id="GO:0005829">
    <property type="term" value="C:cytosol"/>
    <property type="evidence" value="ECO:0007669"/>
    <property type="project" value="TreeGrafter"/>
</dbReference>
<dbReference type="CDD" id="cd01164">
    <property type="entry name" value="FruK_PfkB_like"/>
    <property type="match status" value="1"/>
</dbReference>
<evidence type="ECO:0000313" key="10">
    <source>
        <dbReference type="Proteomes" id="UP000051984"/>
    </source>
</evidence>
<dbReference type="PANTHER" id="PTHR46566">
    <property type="entry name" value="1-PHOSPHOFRUCTOKINASE-RELATED"/>
    <property type="match status" value="1"/>
</dbReference>
<evidence type="ECO:0000256" key="3">
    <source>
        <dbReference type="ARBA" id="ARBA00022736"/>
    </source>
</evidence>
<evidence type="ECO:0000256" key="1">
    <source>
        <dbReference type="ARBA" id="ARBA00005380"/>
    </source>
</evidence>
<dbReference type="GO" id="GO:0044281">
    <property type="term" value="P:small molecule metabolic process"/>
    <property type="evidence" value="ECO:0007669"/>
    <property type="project" value="UniProtKB-ARBA"/>
</dbReference>
<evidence type="ECO:0000256" key="4">
    <source>
        <dbReference type="ARBA" id="ARBA00022741"/>
    </source>
</evidence>
<keyword evidence="3 7" id="KW-0423">Lactose metabolism</keyword>
<comment type="similarity">
    <text evidence="1">Belongs to the carbohydrate kinase pfkB family.</text>
</comment>
<dbReference type="NCBIfam" id="TIGR03168">
    <property type="entry name" value="1-PFK"/>
    <property type="match status" value="1"/>
</dbReference>
<name>A0A0R1EWU8_LACZE</name>
<dbReference type="EC" id="2.7.1.144" evidence="7"/>
<keyword evidence="6 7" id="KW-0067">ATP-binding</keyword>
<dbReference type="EMBL" id="AZCT01000007">
    <property type="protein sequence ID" value="KRK12419.1"/>
    <property type="molecule type" value="Genomic_DNA"/>
</dbReference>
<dbReference type="Pfam" id="PF00294">
    <property type="entry name" value="PfkB"/>
    <property type="match status" value="1"/>
</dbReference>
<proteinExistence type="inferred from homology"/>
<organism evidence="9 10">
    <name type="scientific">Lacticaseibacillus zeae DSM 20178 = KCTC 3804</name>
    <dbReference type="NCBI Taxonomy" id="1423816"/>
    <lineage>
        <taxon>Bacteria</taxon>
        <taxon>Bacillati</taxon>
        <taxon>Bacillota</taxon>
        <taxon>Bacilli</taxon>
        <taxon>Lactobacillales</taxon>
        <taxon>Lactobacillaceae</taxon>
        <taxon>Lacticaseibacillus</taxon>
    </lineage>
</organism>
<dbReference type="Proteomes" id="UP000051984">
    <property type="component" value="Unassembled WGS sequence"/>
</dbReference>
<dbReference type="AlphaFoldDB" id="A0A0R1EWU8"/>
<comment type="caution">
    <text evidence="9">The sequence shown here is derived from an EMBL/GenBank/DDBJ whole genome shotgun (WGS) entry which is preliminary data.</text>
</comment>
<dbReference type="PIRSF" id="PIRSF000535">
    <property type="entry name" value="1PFK/6PFK/LacC"/>
    <property type="match status" value="1"/>
</dbReference>
<reference evidence="9 10" key="1">
    <citation type="journal article" date="2015" name="Genome Announc.">
        <title>Expanding the biotechnology potential of lactobacilli through comparative genomics of 213 strains and associated genera.</title>
        <authorList>
            <person name="Sun Z."/>
            <person name="Harris H.M."/>
            <person name="McCann A."/>
            <person name="Guo C."/>
            <person name="Argimon S."/>
            <person name="Zhang W."/>
            <person name="Yang X."/>
            <person name="Jeffery I.B."/>
            <person name="Cooney J.C."/>
            <person name="Kagawa T.F."/>
            <person name="Liu W."/>
            <person name="Song Y."/>
            <person name="Salvetti E."/>
            <person name="Wrobel A."/>
            <person name="Rasinkangas P."/>
            <person name="Parkhill J."/>
            <person name="Rea M.C."/>
            <person name="O'Sullivan O."/>
            <person name="Ritari J."/>
            <person name="Douillard F.P."/>
            <person name="Paul Ross R."/>
            <person name="Yang R."/>
            <person name="Briner A.E."/>
            <person name="Felis G.E."/>
            <person name="de Vos W.M."/>
            <person name="Barrangou R."/>
            <person name="Klaenhammer T.R."/>
            <person name="Caufield P.W."/>
            <person name="Cui Y."/>
            <person name="Zhang H."/>
            <person name="O'Toole P.W."/>
        </authorList>
    </citation>
    <scope>NUCLEOTIDE SEQUENCE [LARGE SCALE GENOMIC DNA]</scope>
    <source>
        <strain evidence="9 10">DSM 20178</strain>
    </source>
</reference>
<comment type="pathway">
    <text evidence="7">Carbohydrate metabolism; D-tagatose 6-phosphate degradation; D-glyceraldehyde 3-phosphate and glycerone phosphate from D-tagatose 6-phosphate: step 1/2.</text>
</comment>
<keyword evidence="5 9" id="KW-0418">Kinase</keyword>
<dbReference type="GO" id="GO:0005524">
    <property type="term" value="F:ATP binding"/>
    <property type="evidence" value="ECO:0007669"/>
    <property type="project" value="UniProtKB-KW"/>
</dbReference>
<dbReference type="GO" id="GO:0009024">
    <property type="term" value="F:tagatose-6-phosphate kinase activity"/>
    <property type="evidence" value="ECO:0007669"/>
    <property type="project" value="UniProtKB-EC"/>
</dbReference>
<keyword evidence="2 7" id="KW-0808">Transferase</keyword>
<dbReference type="Gene3D" id="3.40.1190.20">
    <property type="match status" value="1"/>
</dbReference>
<comment type="similarity">
    <text evidence="7">Belongs to the carbohydrate kinase PfkB family. LacC subfamily.</text>
</comment>
<dbReference type="InterPro" id="IPR002173">
    <property type="entry name" value="Carboh/pur_kinase_PfkB_CS"/>
</dbReference>
<protein>
    <recommendedName>
        <fullName evidence="7">Tagatose-6-phosphate kinase</fullName>
        <ecNumber evidence="7">2.7.1.144</ecNumber>
    </recommendedName>
</protein>
<sequence length="317" mass="34770">MEAINMILTVTLNPSIDVAYPLEHLAIDTVNRVKNVRKTAGGKGLNVSRVIHQLHHDILATGFIGGYFGQWLQHQLDIEGIQHEFLSIHAETRSSIAILHDQGNQTEILEAGPFITKPDADKFLMHFDQLLTQADSVTISGSLPQGLPETYYTLLIAHAQHQNVPVLLDTSGATLRHALEAPLKPKLIKPNDEELGGLLKHHVDKTDFNALKQDLQAPIFSDVEWIVVSLGAQGAFAKHGDKFYHAVIPKINVVNPVGSGDATLAGLAISIHDNQSDETILKTAMTTGMLNTMQAETGFVDPAQFQPYFDQVTIEPY</sequence>